<dbReference type="EMBL" id="JBDXSU010000003">
    <property type="protein sequence ID" value="MFB5189638.1"/>
    <property type="molecule type" value="Genomic_DNA"/>
</dbReference>
<reference evidence="1 2" key="1">
    <citation type="journal article" date="2024" name="Int. J. Mol. Sci.">
        <title>Exploration of Alicyclobacillus spp. Genome in Search of Antibiotic Resistance.</title>
        <authorList>
            <person name="Bucka-Kolendo J."/>
            <person name="Kiousi D.E."/>
            <person name="Dekowska A."/>
            <person name="Mikolajczuk-Szczyrba A."/>
            <person name="Karadedos D.M."/>
            <person name="Michael P."/>
            <person name="Galanis A."/>
            <person name="Sokolowska B."/>
        </authorList>
    </citation>
    <scope>NUCLEOTIDE SEQUENCE [LARGE SCALE GENOMIC DNA]</scope>
    <source>
        <strain evidence="1 2">KKP 3000</strain>
    </source>
</reference>
<sequence>MAKPDNRSDNVEHLQKAINHTMQNMREANDFLKAHGDEMNAGDAADIRAKNERREEAIEGFREEIRDEAKHQHRM</sequence>
<dbReference type="NCBIfam" id="TIGR03090">
    <property type="entry name" value="SASP_tlp"/>
    <property type="match status" value="1"/>
</dbReference>
<dbReference type="Proteomes" id="UP001579974">
    <property type="component" value="Unassembled WGS sequence"/>
</dbReference>
<proteinExistence type="inferred from homology"/>
<name>A0ABV5ABJ4_9BACL</name>
<accession>A0ABV5ABJ4</accession>
<keyword evidence="2" id="KW-1185">Reference proteome</keyword>
<evidence type="ECO:0000313" key="1">
    <source>
        <dbReference type="EMBL" id="MFB5189638.1"/>
    </source>
</evidence>
<dbReference type="RefSeq" id="WP_275475311.1">
    <property type="nucleotide sequence ID" value="NZ_CP162940.1"/>
</dbReference>
<protein>
    <submittedName>
        <fullName evidence="1">Small acid-soluble spore protein Tlp</fullName>
    </submittedName>
</protein>
<organism evidence="1 2">
    <name type="scientific">Alicyclobacillus fastidiosus</name>
    <dbReference type="NCBI Taxonomy" id="392011"/>
    <lineage>
        <taxon>Bacteria</taxon>
        <taxon>Bacillati</taxon>
        <taxon>Bacillota</taxon>
        <taxon>Bacilli</taxon>
        <taxon>Bacillales</taxon>
        <taxon>Alicyclobacillaceae</taxon>
        <taxon>Alicyclobacillus</taxon>
    </lineage>
</organism>
<dbReference type="HAMAP" id="MF_01506">
    <property type="entry name" value="Tlp"/>
    <property type="match status" value="1"/>
</dbReference>
<dbReference type="InterPro" id="IPR017524">
    <property type="entry name" value="SASP_thioredoxin-like"/>
</dbReference>
<gene>
    <name evidence="1" type="primary">tlp</name>
    <name evidence="1" type="ORF">KKP3000_002914</name>
</gene>
<evidence type="ECO:0000313" key="2">
    <source>
        <dbReference type="Proteomes" id="UP001579974"/>
    </source>
</evidence>
<dbReference type="Pfam" id="PF19824">
    <property type="entry name" value="Tlp"/>
    <property type="match status" value="1"/>
</dbReference>
<comment type="caution">
    <text evidence="1">The sequence shown here is derived from an EMBL/GenBank/DDBJ whole genome shotgun (WGS) entry which is preliminary data.</text>
</comment>